<proteinExistence type="predicted"/>
<name>A0A0F7HF78_SERFO</name>
<evidence type="ECO:0000256" key="3">
    <source>
        <dbReference type="ARBA" id="ARBA00023139"/>
    </source>
</evidence>
<accession>A0A0F7HF78</accession>
<dbReference type="InterPro" id="IPR018660">
    <property type="entry name" value="MliC"/>
</dbReference>
<keyword evidence="4" id="KW-0449">Lipoprotein</keyword>
<dbReference type="RefSeq" id="WP_024486512.1">
    <property type="nucleotide sequence ID" value="NZ_CAMFLQ010000014.1"/>
</dbReference>
<reference evidence="7" key="1">
    <citation type="submission" date="2019-05" db="EMBL/GenBank/DDBJ databases">
        <authorList>
            <consortium name="Pathogen Informatics"/>
        </authorList>
    </citation>
    <scope>NUCLEOTIDE SEQUENCE [LARGE SCALE GENOMIC DNA]</scope>
    <source>
        <strain evidence="7">NCTC12965</strain>
        <strain evidence="6 8">NCTC13193</strain>
    </source>
</reference>
<dbReference type="SUPFAM" id="SSF141488">
    <property type="entry name" value="YdhA-like"/>
    <property type="match status" value="1"/>
</dbReference>
<dbReference type="GeneID" id="30322516"/>
<dbReference type="PROSITE" id="PS51257">
    <property type="entry name" value="PROKAR_LIPOPROTEIN"/>
    <property type="match status" value="1"/>
</dbReference>
<dbReference type="AlphaFoldDB" id="A0A0F7HF78"/>
<dbReference type="KEGG" id="sfw:WN53_20275"/>
<evidence type="ECO:0000256" key="4">
    <source>
        <dbReference type="ARBA" id="ARBA00023288"/>
    </source>
</evidence>
<gene>
    <name evidence="7" type="primary">mliC</name>
    <name evidence="7" type="ORF">NCTC12965_07746</name>
    <name evidence="6" type="ORF">NCTC13193_02797</name>
</gene>
<keyword evidence="2" id="KW-0472">Membrane</keyword>
<evidence type="ECO:0000313" key="7">
    <source>
        <dbReference type="EMBL" id="VTR58610.1"/>
    </source>
</evidence>
<keyword evidence="1" id="KW-0732">Signal</keyword>
<evidence type="ECO:0000256" key="2">
    <source>
        <dbReference type="ARBA" id="ARBA00023136"/>
    </source>
</evidence>
<evidence type="ECO:0000313" key="8">
    <source>
        <dbReference type="Proteomes" id="UP000270487"/>
    </source>
</evidence>
<dbReference type="Gene3D" id="2.40.128.200">
    <property type="match status" value="1"/>
</dbReference>
<evidence type="ECO:0000313" key="6">
    <source>
        <dbReference type="EMBL" id="VEI69832.1"/>
    </source>
</evidence>
<evidence type="ECO:0000256" key="1">
    <source>
        <dbReference type="ARBA" id="ARBA00022729"/>
    </source>
</evidence>
<feature type="domain" description="C-type lysozyme inhibitor" evidence="5">
    <location>
        <begin position="29"/>
        <end position="92"/>
    </location>
</feature>
<dbReference type="EMBL" id="LR134492">
    <property type="protein sequence ID" value="VEI69832.1"/>
    <property type="molecule type" value="Genomic_DNA"/>
</dbReference>
<organism evidence="7">
    <name type="scientific">Serratia fonticola</name>
    <dbReference type="NCBI Taxonomy" id="47917"/>
    <lineage>
        <taxon>Bacteria</taxon>
        <taxon>Pseudomonadati</taxon>
        <taxon>Pseudomonadota</taxon>
        <taxon>Gammaproteobacteria</taxon>
        <taxon>Enterobacterales</taxon>
        <taxon>Yersiniaceae</taxon>
        <taxon>Serratia</taxon>
    </lineage>
</organism>
<evidence type="ECO:0000259" key="5">
    <source>
        <dbReference type="Pfam" id="PF09864"/>
    </source>
</evidence>
<protein>
    <submittedName>
        <fullName evidence="7">Membrane-bound lysozyme inhibitor of C-type lysozyme</fullName>
    </submittedName>
</protein>
<dbReference type="STRING" id="47917.AV650_16095"/>
<dbReference type="Pfam" id="PF09864">
    <property type="entry name" value="MliC"/>
    <property type="match status" value="1"/>
</dbReference>
<dbReference type="InterPro" id="IPR036328">
    <property type="entry name" value="MliC_sf"/>
</dbReference>
<sequence>MKKIAMVVGVLVLAGCSYVVPQKSETLHYQCGTTPLTVELNGEESTVSFLMDGEQLKLKQVLAASGAKYSDGKYTFWSKGPNAFIERNDKVIMSDCVLAQDANHA</sequence>
<keyword evidence="3" id="KW-0564">Palmitate</keyword>
<dbReference type="Proteomes" id="UP000270487">
    <property type="component" value="Chromosome"/>
</dbReference>
<dbReference type="EMBL" id="CABEEZ010000153">
    <property type="protein sequence ID" value="VTR58610.1"/>
    <property type="molecule type" value="Genomic_DNA"/>
</dbReference>